<sequence>MTEIVDESRRSILRKEFYMDVLNCDPVSFDKECELTNAHFYKNEKREDIKSHHYIISYVPADVKTEKSSHSERTRHGFENENK</sequence>
<evidence type="ECO:0000256" key="1">
    <source>
        <dbReference type="SAM" id="MobiDB-lite"/>
    </source>
</evidence>
<evidence type="ECO:0000313" key="3">
    <source>
        <dbReference type="Proteomes" id="UP000095645"/>
    </source>
</evidence>
<name>A0A173Z3Y7_9FIRM</name>
<feature type="region of interest" description="Disordered" evidence="1">
    <location>
        <begin position="64"/>
        <end position="83"/>
    </location>
</feature>
<dbReference type="AlphaFoldDB" id="A0A173Z3Y7"/>
<dbReference type="EMBL" id="CYZP01000005">
    <property type="protein sequence ID" value="CUN70156.1"/>
    <property type="molecule type" value="Genomic_DNA"/>
</dbReference>
<accession>A0A173Z3Y7</accession>
<dbReference type="RefSeq" id="WP_055057557.1">
    <property type="nucleotide sequence ID" value="NZ_CYZP01000005.1"/>
</dbReference>
<organism evidence="2 3">
    <name type="scientific">Blautia obeum</name>
    <dbReference type="NCBI Taxonomy" id="40520"/>
    <lineage>
        <taxon>Bacteria</taxon>
        <taxon>Bacillati</taxon>
        <taxon>Bacillota</taxon>
        <taxon>Clostridia</taxon>
        <taxon>Lachnospirales</taxon>
        <taxon>Lachnospiraceae</taxon>
        <taxon>Blautia</taxon>
    </lineage>
</organism>
<dbReference type="Proteomes" id="UP000095645">
    <property type="component" value="Unassembled WGS sequence"/>
</dbReference>
<evidence type="ECO:0000313" key="2">
    <source>
        <dbReference type="EMBL" id="CUN70156.1"/>
    </source>
</evidence>
<proteinExistence type="predicted"/>
<reference evidence="2 3" key="1">
    <citation type="submission" date="2015-09" db="EMBL/GenBank/DDBJ databases">
        <authorList>
            <consortium name="Pathogen Informatics"/>
        </authorList>
    </citation>
    <scope>NUCLEOTIDE SEQUENCE [LARGE SCALE GENOMIC DNA]</scope>
    <source>
        <strain evidence="2 3">2789STDY5834861</strain>
    </source>
</reference>
<protein>
    <submittedName>
        <fullName evidence="2">Uncharacterized protein</fullName>
    </submittedName>
</protein>
<gene>
    <name evidence="2" type="ORF">ERS852476_00851</name>
</gene>